<sequence length="65" mass="7688">MLFRVVEIRDSSFVRLIQSRKRFLFRLIESLFFWSTGGFFLFWLPHMSCSACLLLLRSKIGSPLS</sequence>
<accession>C9LK73</accession>
<protein>
    <submittedName>
        <fullName evidence="2">Uncharacterized protein</fullName>
    </submittedName>
</protein>
<keyword evidence="1" id="KW-0472">Membrane</keyword>
<comment type="caution">
    <text evidence="2">The sequence shown here is derived from an EMBL/GenBank/DDBJ whole genome shotgun (WGS) entry which is preliminary data.</text>
</comment>
<keyword evidence="3" id="KW-1185">Reference proteome</keyword>
<dbReference type="HOGENOM" id="CLU_2846207_0_0_10"/>
<evidence type="ECO:0000256" key="1">
    <source>
        <dbReference type="SAM" id="Phobius"/>
    </source>
</evidence>
<feature type="transmembrane region" description="Helical" evidence="1">
    <location>
        <begin position="23"/>
        <end position="44"/>
    </location>
</feature>
<dbReference type="AlphaFoldDB" id="C9LK73"/>
<gene>
    <name evidence="2" type="ORF">GCWU000325_02638</name>
</gene>
<organism evidence="2 3">
    <name type="scientific">Alloprevotella tannerae ATCC 51259</name>
    <dbReference type="NCBI Taxonomy" id="626522"/>
    <lineage>
        <taxon>Bacteria</taxon>
        <taxon>Pseudomonadati</taxon>
        <taxon>Bacteroidota</taxon>
        <taxon>Bacteroidia</taxon>
        <taxon>Bacteroidales</taxon>
        <taxon>Prevotellaceae</taxon>
        <taxon>Alloprevotella</taxon>
    </lineage>
</organism>
<keyword evidence="1" id="KW-0812">Transmembrane</keyword>
<evidence type="ECO:0000313" key="3">
    <source>
        <dbReference type="Proteomes" id="UP000003460"/>
    </source>
</evidence>
<dbReference type="Proteomes" id="UP000003460">
    <property type="component" value="Unassembled WGS sequence"/>
</dbReference>
<keyword evidence="1" id="KW-1133">Transmembrane helix</keyword>
<dbReference type="EMBL" id="ACIJ02000028">
    <property type="protein sequence ID" value="EEX70595.1"/>
    <property type="molecule type" value="Genomic_DNA"/>
</dbReference>
<dbReference type="STRING" id="626522.GCWU000325_02638"/>
<name>C9LK73_9BACT</name>
<proteinExistence type="predicted"/>
<reference evidence="2" key="1">
    <citation type="submission" date="2009-09" db="EMBL/GenBank/DDBJ databases">
        <authorList>
            <person name="Weinstock G."/>
            <person name="Sodergren E."/>
            <person name="Clifton S."/>
            <person name="Fulton L."/>
            <person name="Fulton B."/>
            <person name="Courtney L."/>
            <person name="Fronick C."/>
            <person name="Harrison M."/>
            <person name="Strong C."/>
            <person name="Farmer C."/>
            <person name="Delahaunty K."/>
            <person name="Markovic C."/>
            <person name="Hall O."/>
            <person name="Minx P."/>
            <person name="Tomlinson C."/>
            <person name="Mitreva M."/>
            <person name="Nelson J."/>
            <person name="Hou S."/>
            <person name="Wollam A."/>
            <person name="Pepin K.H."/>
            <person name="Johnson M."/>
            <person name="Bhonagiri V."/>
            <person name="Nash W.E."/>
            <person name="Warren W."/>
            <person name="Chinwalla A."/>
            <person name="Mardis E.R."/>
            <person name="Wilson R.K."/>
        </authorList>
    </citation>
    <scope>NUCLEOTIDE SEQUENCE [LARGE SCALE GENOMIC DNA]</scope>
    <source>
        <strain evidence="2">ATCC 51259</strain>
    </source>
</reference>
<evidence type="ECO:0000313" key="2">
    <source>
        <dbReference type="EMBL" id="EEX70595.1"/>
    </source>
</evidence>